<dbReference type="EC" id="4.2.1.17" evidence="1"/>
<protein>
    <submittedName>
        <fullName evidence="1">Enoyl-CoA hydratase</fullName>
        <ecNumber evidence="1">4.2.1.17</ecNumber>
    </submittedName>
</protein>
<dbReference type="GO" id="GO:0004300">
    <property type="term" value="F:enoyl-CoA hydratase activity"/>
    <property type="evidence" value="ECO:0007669"/>
    <property type="project" value="UniProtKB-EC"/>
</dbReference>
<organism evidence="1 2">
    <name type="scientific">Hyphomonas atlantica</name>
    <dbReference type="NCBI Taxonomy" id="1280948"/>
    <lineage>
        <taxon>Bacteria</taxon>
        <taxon>Pseudomonadati</taxon>
        <taxon>Pseudomonadota</taxon>
        <taxon>Alphaproteobacteria</taxon>
        <taxon>Hyphomonadales</taxon>
        <taxon>Hyphomonadaceae</taxon>
        <taxon>Hyphomonas</taxon>
    </lineage>
</organism>
<gene>
    <name evidence="1" type="ORF">DD728_00845</name>
</gene>
<name>A0A356W1J5_9PROT</name>
<dbReference type="Proteomes" id="UP000263957">
    <property type="component" value="Unassembled WGS sequence"/>
</dbReference>
<dbReference type="EMBL" id="DOGS01000022">
    <property type="protein sequence ID" value="HBQ47427.1"/>
    <property type="molecule type" value="Genomic_DNA"/>
</dbReference>
<keyword evidence="1" id="KW-0456">Lyase</keyword>
<dbReference type="AlphaFoldDB" id="A0A356W1J5"/>
<proteinExistence type="predicted"/>
<accession>A0A356W1J5</accession>
<comment type="caution">
    <text evidence="1">The sequence shown here is derived from an EMBL/GenBank/DDBJ whole genome shotgun (WGS) entry which is preliminary data.</text>
</comment>
<evidence type="ECO:0000313" key="1">
    <source>
        <dbReference type="EMBL" id="HBQ47427.1"/>
    </source>
</evidence>
<sequence length="40" mass="4819">GVMSFLEKRKPVYPVKVSDGMPNFYPWWNEPEFKWIGDKD</sequence>
<reference evidence="1 2" key="1">
    <citation type="journal article" date="2018" name="Nat. Biotechnol.">
        <title>A standardized bacterial taxonomy based on genome phylogeny substantially revises the tree of life.</title>
        <authorList>
            <person name="Parks D.H."/>
            <person name="Chuvochina M."/>
            <person name="Waite D.W."/>
            <person name="Rinke C."/>
            <person name="Skarshewski A."/>
            <person name="Chaumeil P.A."/>
            <person name="Hugenholtz P."/>
        </authorList>
    </citation>
    <scope>NUCLEOTIDE SEQUENCE [LARGE SCALE GENOMIC DNA]</scope>
    <source>
        <strain evidence="1">UBA10378</strain>
    </source>
</reference>
<feature type="non-terminal residue" evidence="1">
    <location>
        <position position="1"/>
    </location>
</feature>
<evidence type="ECO:0000313" key="2">
    <source>
        <dbReference type="Proteomes" id="UP000263957"/>
    </source>
</evidence>